<keyword evidence="1" id="KW-1133">Transmembrane helix</keyword>
<keyword evidence="1" id="KW-0472">Membrane</keyword>
<dbReference type="AlphaFoldDB" id="A0A1I2FJ01"/>
<organism evidence="2 3">
    <name type="scientific">Alteribacillus iranensis</name>
    <dbReference type="NCBI Taxonomy" id="930128"/>
    <lineage>
        <taxon>Bacteria</taxon>
        <taxon>Bacillati</taxon>
        <taxon>Bacillota</taxon>
        <taxon>Bacilli</taxon>
        <taxon>Bacillales</taxon>
        <taxon>Bacillaceae</taxon>
        <taxon>Alteribacillus</taxon>
    </lineage>
</organism>
<feature type="transmembrane region" description="Helical" evidence="1">
    <location>
        <begin position="21"/>
        <end position="43"/>
    </location>
</feature>
<gene>
    <name evidence="2" type="ORF">SAMN05192532_11231</name>
</gene>
<sequence>MVCSMMGVDRMIASMYDRRAKAAWLVTAVIFLITVIILLIDWPDSSNDWGTIASIGFVGLAMAGVAMSSRSKYNEVKDIHIPETAKSIMELDHLVLKKDVGFFPRLLLFEKQGHYVGTVKPLHIPFFLYPVSFLLRDSLIMMIPLRYGVFSYDGTLLFTLKRTGMKDSRVHIYDPNGENIGVYVQEDFRSVTKVKGRLKDEEGQVILPVEMKGFSGDFSLFDEDGEQWAHFYNGYFPHTYTTLFRDMDNDIVDIKEDLSQKNKTLLLAMICYVFLERSR</sequence>
<keyword evidence="3" id="KW-1185">Reference proteome</keyword>
<proteinExistence type="predicted"/>
<accession>A0A1I2FJ01</accession>
<name>A0A1I2FJ01_9BACI</name>
<keyword evidence="1" id="KW-0812">Transmembrane</keyword>
<dbReference type="EMBL" id="FONT01000012">
    <property type="protein sequence ID" value="SFF04707.1"/>
    <property type="molecule type" value="Genomic_DNA"/>
</dbReference>
<feature type="transmembrane region" description="Helical" evidence="1">
    <location>
        <begin position="49"/>
        <end position="67"/>
    </location>
</feature>
<evidence type="ECO:0000313" key="2">
    <source>
        <dbReference type="EMBL" id="SFF04707.1"/>
    </source>
</evidence>
<evidence type="ECO:0000313" key="3">
    <source>
        <dbReference type="Proteomes" id="UP000199516"/>
    </source>
</evidence>
<dbReference type="Proteomes" id="UP000199516">
    <property type="component" value="Unassembled WGS sequence"/>
</dbReference>
<evidence type="ECO:0000256" key="1">
    <source>
        <dbReference type="SAM" id="Phobius"/>
    </source>
</evidence>
<protein>
    <submittedName>
        <fullName evidence="2">Uncharacterized protein</fullName>
    </submittedName>
</protein>
<reference evidence="2 3" key="1">
    <citation type="submission" date="2016-10" db="EMBL/GenBank/DDBJ databases">
        <authorList>
            <person name="de Groot N.N."/>
        </authorList>
    </citation>
    <scope>NUCLEOTIDE SEQUENCE [LARGE SCALE GENOMIC DNA]</scope>
    <source>
        <strain evidence="2 3">DSM 23995</strain>
    </source>
</reference>